<feature type="compositionally biased region" description="Polar residues" evidence="4">
    <location>
        <begin position="449"/>
        <end position="466"/>
    </location>
</feature>
<dbReference type="GO" id="GO:0007165">
    <property type="term" value="P:signal transduction"/>
    <property type="evidence" value="ECO:0007669"/>
    <property type="project" value="TreeGrafter"/>
</dbReference>
<dbReference type="Proteomes" id="UP001311232">
    <property type="component" value="Unassembled WGS sequence"/>
</dbReference>
<keyword evidence="2" id="KW-0813">Transport</keyword>
<dbReference type="InterPro" id="IPR004152">
    <property type="entry name" value="GAT_dom"/>
</dbReference>
<reference evidence="7 8" key="1">
    <citation type="submission" date="2021-06" db="EMBL/GenBank/DDBJ databases">
        <authorList>
            <person name="Palmer J.M."/>
        </authorList>
    </citation>
    <scope>NUCLEOTIDE SEQUENCE [LARGE SCALE GENOMIC DNA]</scope>
    <source>
        <strain evidence="7 8">MEX-2019</strain>
        <tissue evidence="7">Muscle</tissue>
    </source>
</reference>
<proteinExistence type="inferred from homology"/>
<dbReference type="Gene3D" id="1.20.58.160">
    <property type="match status" value="1"/>
</dbReference>
<dbReference type="Pfam" id="PF00790">
    <property type="entry name" value="VHS"/>
    <property type="match status" value="1"/>
</dbReference>
<dbReference type="PANTHER" id="PTHR13856">
    <property type="entry name" value="VHS DOMAIN CONTAINING PROTEIN FAMILY"/>
    <property type="match status" value="1"/>
</dbReference>
<evidence type="ECO:0000313" key="8">
    <source>
        <dbReference type="Proteomes" id="UP001311232"/>
    </source>
</evidence>
<keyword evidence="8" id="KW-1185">Reference proteome</keyword>
<comment type="similarity">
    <text evidence="1">Belongs to the TOM1 family.</text>
</comment>
<dbReference type="InterPro" id="IPR008942">
    <property type="entry name" value="ENTH_VHS"/>
</dbReference>
<evidence type="ECO:0000259" key="6">
    <source>
        <dbReference type="PROSITE" id="PS50909"/>
    </source>
</evidence>
<evidence type="ECO:0000256" key="4">
    <source>
        <dbReference type="SAM" id="MobiDB-lite"/>
    </source>
</evidence>
<evidence type="ECO:0008006" key="9">
    <source>
        <dbReference type="Google" id="ProtNLM"/>
    </source>
</evidence>
<dbReference type="PROSITE" id="PS50179">
    <property type="entry name" value="VHS"/>
    <property type="match status" value="1"/>
</dbReference>
<dbReference type="GO" id="GO:0043130">
    <property type="term" value="F:ubiquitin binding"/>
    <property type="evidence" value="ECO:0007669"/>
    <property type="project" value="InterPro"/>
</dbReference>
<dbReference type="InterPro" id="IPR038425">
    <property type="entry name" value="GAT_sf"/>
</dbReference>
<dbReference type="GO" id="GO:0005768">
    <property type="term" value="C:endosome"/>
    <property type="evidence" value="ECO:0007669"/>
    <property type="project" value="TreeGrafter"/>
</dbReference>
<comment type="caution">
    <text evidence="7">The sequence shown here is derived from an EMBL/GenBank/DDBJ whole genome shotgun (WGS) entry which is preliminary data.</text>
</comment>
<sequence>MMMIFRNRFLNSANQAHRSDGQSLYANAKISLKCLHGAEIQAAAEGRSYSVLTLLQPASDKEQAAFPLNPDALSAPLWRKLSSRSSSSGARGRWTLSPPTTMEFLLGNPFSSPVGQRIEHATNSSLPSEDWELNMEICDIVNSSEEGPRDAVRAIKKRIVANKNFKEIMLALTVLETCVKNCGYRFHILVTTRDFIEGVLVRSIIPSNNPPQVVHDRVLAIIQAWADAFRSSPDLTGVVSVYEDLRRKGLEFPVAQLDGYLLAQAPKKVKMLKTELGVVRCNLSTMSDMMSQLDPVTVKQADMELLEQLYTVCKEMQDRIVKIIPRLSEEKLIEELLATNDEMNTAFTRYHRFERRLTNGQSTEQKSPSYVNLSDFDSSISQSGFTSVKSDSSLSLSKPESLSSQMAKLSTSESDDMLSQKINFSSQQRLSSLNEVTLDGLAQAKERSLQTTGLDESPGSTRSSSPKLDWMIKRGMTPINQSNVMDDIEKWLALEDEVSNWIS</sequence>
<evidence type="ECO:0000256" key="1">
    <source>
        <dbReference type="ARBA" id="ARBA00007708"/>
    </source>
</evidence>
<evidence type="ECO:0000313" key="7">
    <source>
        <dbReference type="EMBL" id="KAK5604338.1"/>
    </source>
</evidence>
<evidence type="ECO:0000256" key="3">
    <source>
        <dbReference type="ARBA" id="ARBA00022927"/>
    </source>
</evidence>
<accession>A0AAV9R5D4</accession>
<dbReference type="EMBL" id="JAHHUM010002354">
    <property type="protein sequence ID" value="KAK5604338.1"/>
    <property type="molecule type" value="Genomic_DNA"/>
</dbReference>
<evidence type="ECO:0000259" key="5">
    <source>
        <dbReference type="PROSITE" id="PS50179"/>
    </source>
</evidence>
<dbReference type="FunFam" id="1.25.40.90:FF:000003">
    <property type="entry name" value="TOM1-like protein 2 isoform X1"/>
    <property type="match status" value="1"/>
</dbReference>
<dbReference type="SMART" id="SM00288">
    <property type="entry name" value="VHS"/>
    <property type="match status" value="1"/>
</dbReference>
<dbReference type="Gene3D" id="1.25.40.90">
    <property type="match status" value="1"/>
</dbReference>
<name>A0AAV9R5D4_9TELE</name>
<dbReference type="PANTHER" id="PTHR13856:SF32">
    <property type="entry name" value="TARGET OF MYB1 MEMBRANE TRAFFICKING PROTEIN"/>
    <property type="match status" value="1"/>
</dbReference>
<feature type="domain" description="VHS" evidence="5">
    <location>
        <begin position="121"/>
        <end position="253"/>
    </location>
</feature>
<organism evidence="7 8">
    <name type="scientific">Crenichthys baileyi</name>
    <name type="common">White River springfish</name>
    <dbReference type="NCBI Taxonomy" id="28760"/>
    <lineage>
        <taxon>Eukaryota</taxon>
        <taxon>Metazoa</taxon>
        <taxon>Chordata</taxon>
        <taxon>Craniata</taxon>
        <taxon>Vertebrata</taxon>
        <taxon>Euteleostomi</taxon>
        <taxon>Actinopterygii</taxon>
        <taxon>Neopterygii</taxon>
        <taxon>Teleostei</taxon>
        <taxon>Neoteleostei</taxon>
        <taxon>Acanthomorphata</taxon>
        <taxon>Ovalentaria</taxon>
        <taxon>Atherinomorphae</taxon>
        <taxon>Cyprinodontiformes</taxon>
        <taxon>Goodeidae</taxon>
        <taxon>Crenichthys</taxon>
    </lineage>
</organism>
<dbReference type="SUPFAM" id="SSF89009">
    <property type="entry name" value="GAT-like domain"/>
    <property type="match status" value="1"/>
</dbReference>
<dbReference type="Pfam" id="PF03127">
    <property type="entry name" value="GAT"/>
    <property type="match status" value="1"/>
</dbReference>
<dbReference type="SUPFAM" id="SSF48464">
    <property type="entry name" value="ENTH/VHS domain"/>
    <property type="match status" value="1"/>
</dbReference>
<dbReference type="PROSITE" id="PS50909">
    <property type="entry name" value="GAT"/>
    <property type="match status" value="1"/>
</dbReference>
<gene>
    <name evidence="7" type="ORF">CRENBAI_019497</name>
</gene>
<feature type="region of interest" description="Disordered" evidence="4">
    <location>
        <begin position="448"/>
        <end position="467"/>
    </location>
</feature>
<dbReference type="GO" id="GO:0016020">
    <property type="term" value="C:membrane"/>
    <property type="evidence" value="ECO:0007669"/>
    <property type="project" value="TreeGrafter"/>
</dbReference>
<dbReference type="GO" id="GO:0015031">
    <property type="term" value="P:protein transport"/>
    <property type="evidence" value="ECO:0007669"/>
    <property type="project" value="UniProtKB-KW"/>
</dbReference>
<evidence type="ECO:0000256" key="2">
    <source>
        <dbReference type="ARBA" id="ARBA00022448"/>
    </source>
</evidence>
<feature type="compositionally biased region" description="Low complexity" evidence="4">
    <location>
        <begin position="387"/>
        <end position="404"/>
    </location>
</feature>
<feature type="domain" description="GAT" evidence="6">
    <location>
        <begin position="267"/>
        <end position="355"/>
    </location>
</feature>
<dbReference type="GO" id="GO:0035091">
    <property type="term" value="F:phosphatidylinositol binding"/>
    <property type="evidence" value="ECO:0007669"/>
    <property type="project" value="InterPro"/>
</dbReference>
<dbReference type="InterPro" id="IPR002014">
    <property type="entry name" value="VHS_dom"/>
</dbReference>
<dbReference type="GO" id="GO:0030276">
    <property type="term" value="F:clathrin binding"/>
    <property type="evidence" value="ECO:0007669"/>
    <property type="project" value="TreeGrafter"/>
</dbReference>
<feature type="region of interest" description="Disordered" evidence="4">
    <location>
        <begin position="386"/>
        <end position="414"/>
    </location>
</feature>
<dbReference type="AlphaFoldDB" id="A0AAV9R5D4"/>
<protein>
    <recommendedName>
        <fullName evidence="9">Target of myb1 membrane trafficking protein</fullName>
    </recommendedName>
</protein>
<keyword evidence="3" id="KW-0653">Protein transport</keyword>